<comment type="caution">
    <text evidence="3">The sequence shown here is derived from an EMBL/GenBank/DDBJ whole genome shotgun (WGS) entry which is preliminary data.</text>
</comment>
<accession>A0A0G0NLC8</accession>
<dbReference type="InterPro" id="IPR020084">
    <property type="entry name" value="NUDIX_hydrolase_CS"/>
</dbReference>
<dbReference type="Proteomes" id="UP000034324">
    <property type="component" value="Unassembled WGS sequence"/>
</dbReference>
<dbReference type="InterPro" id="IPR000086">
    <property type="entry name" value="NUDIX_hydrolase_dom"/>
</dbReference>
<reference evidence="3 4" key="1">
    <citation type="journal article" date="2015" name="Nature">
        <title>rRNA introns, odd ribosomes, and small enigmatic genomes across a large radiation of phyla.</title>
        <authorList>
            <person name="Brown C.T."/>
            <person name="Hug L.A."/>
            <person name="Thomas B.C."/>
            <person name="Sharon I."/>
            <person name="Castelle C.J."/>
            <person name="Singh A."/>
            <person name="Wilkins M.J."/>
            <person name="Williams K.H."/>
            <person name="Banfield J.F."/>
        </authorList>
    </citation>
    <scope>NUCLEOTIDE SEQUENCE [LARGE SCALE GENOMIC DNA]</scope>
</reference>
<dbReference type="Gene3D" id="3.90.79.10">
    <property type="entry name" value="Nucleoside Triphosphate Pyrophosphohydrolase"/>
    <property type="match status" value="1"/>
</dbReference>
<keyword evidence="1 3" id="KW-0378">Hydrolase</keyword>
<organism evidence="3 4">
    <name type="scientific">Candidatus Daviesbacteria bacterium GW2011_GWF2_38_6</name>
    <dbReference type="NCBI Taxonomy" id="1618432"/>
    <lineage>
        <taxon>Bacteria</taxon>
        <taxon>Candidatus Daviesiibacteriota</taxon>
    </lineage>
</organism>
<dbReference type="Pfam" id="PF00293">
    <property type="entry name" value="NUDIX"/>
    <property type="match status" value="1"/>
</dbReference>
<gene>
    <name evidence="3" type="ORF">US99_C0032G0012</name>
</gene>
<evidence type="ECO:0000313" key="3">
    <source>
        <dbReference type="EMBL" id="KKQ77911.1"/>
    </source>
</evidence>
<name>A0A0G0NLC8_9BACT</name>
<dbReference type="EMBL" id="LBVC01000032">
    <property type="protein sequence ID" value="KKQ77911.1"/>
    <property type="molecule type" value="Genomic_DNA"/>
</dbReference>
<proteinExistence type="predicted"/>
<dbReference type="AlphaFoldDB" id="A0A0G0NLC8"/>
<dbReference type="InterPro" id="IPR015797">
    <property type="entry name" value="NUDIX_hydrolase-like_dom_sf"/>
</dbReference>
<dbReference type="PROSITE" id="PS51462">
    <property type="entry name" value="NUDIX"/>
    <property type="match status" value="1"/>
</dbReference>
<dbReference type="GO" id="GO:0016787">
    <property type="term" value="F:hydrolase activity"/>
    <property type="evidence" value="ECO:0007669"/>
    <property type="project" value="UniProtKB-KW"/>
</dbReference>
<dbReference type="CDD" id="cd03424">
    <property type="entry name" value="NUDIX_ADPRase_Nudt5_UGPPase_Nudt14"/>
    <property type="match status" value="1"/>
</dbReference>
<protein>
    <submittedName>
        <fullName evidence="3">NTP pyrophosphohydrolase including oxidative damage repair enzyme</fullName>
    </submittedName>
</protein>
<dbReference type="SUPFAM" id="SSF55811">
    <property type="entry name" value="Nudix"/>
    <property type="match status" value="1"/>
</dbReference>
<sequence>MIFSPRAWRRVRREKILHSKFLQVYQDKIELPSGDIIDDYTLVKKPDIVMIVATTRDKKIIFISEYEHGAGKKLLTFPSGHIKKGEDPVDAARRELLEEVGYGKGNFSLLGSLYEYPSKDLHQLVVVRAENVEFSGNTKHEITEDICTKIVPINQIRSLIDQKKLKVSAVLASLTLSGLL</sequence>
<dbReference type="PROSITE" id="PS00893">
    <property type="entry name" value="NUDIX_BOX"/>
    <property type="match status" value="1"/>
</dbReference>
<evidence type="ECO:0000256" key="1">
    <source>
        <dbReference type="ARBA" id="ARBA00022801"/>
    </source>
</evidence>
<evidence type="ECO:0000259" key="2">
    <source>
        <dbReference type="PROSITE" id="PS51462"/>
    </source>
</evidence>
<evidence type="ECO:0000313" key="4">
    <source>
        <dbReference type="Proteomes" id="UP000034324"/>
    </source>
</evidence>
<feature type="domain" description="Nudix hydrolase" evidence="2">
    <location>
        <begin position="43"/>
        <end position="173"/>
    </location>
</feature>